<proteinExistence type="predicted"/>
<reference evidence="2 3" key="2">
    <citation type="journal article" date="2016" name="ISME J.">
        <title>Physiological and genomic characterization of two novel marine thaumarchaeal strains indicates niche differentiation.</title>
        <authorList>
            <person name="Bayer B."/>
            <person name="Vojvoda J."/>
            <person name="Offre P."/>
            <person name="Alves R.J."/>
            <person name="Elisabeth N.H."/>
            <person name="Garcia J.A."/>
            <person name="Volland J.M."/>
            <person name="Srivastava A."/>
            <person name="Schleper C."/>
            <person name="Herndl G.J."/>
        </authorList>
    </citation>
    <scope>NUCLEOTIDE SEQUENCE [LARGE SCALE GENOMIC DNA]</scope>
    <source>
        <strain evidence="2 3">NF5</strain>
    </source>
</reference>
<dbReference type="STRING" id="1580092.NADRNF5_1080"/>
<keyword evidence="3" id="KW-1185">Reference proteome</keyword>
<dbReference type="Pfam" id="PF01978">
    <property type="entry name" value="TrmB"/>
    <property type="match status" value="1"/>
</dbReference>
<dbReference type="SUPFAM" id="SSF46785">
    <property type="entry name" value="Winged helix' DNA-binding domain"/>
    <property type="match status" value="1"/>
</dbReference>
<dbReference type="PANTHER" id="PTHR34293:SF1">
    <property type="entry name" value="HTH-TYPE TRANSCRIPTIONAL REGULATOR TRMBL2"/>
    <property type="match status" value="1"/>
</dbReference>
<dbReference type="InterPro" id="IPR051797">
    <property type="entry name" value="TrmB-like"/>
</dbReference>
<name>A0A0D5C354_9ARCH</name>
<feature type="domain" description="Transcription regulator TrmB N-terminal" evidence="1">
    <location>
        <begin position="50"/>
        <end position="112"/>
    </location>
</feature>
<dbReference type="InterPro" id="IPR036390">
    <property type="entry name" value="WH_DNA-bd_sf"/>
</dbReference>
<evidence type="ECO:0000313" key="2">
    <source>
        <dbReference type="EMBL" id="AJW70770.1"/>
    </source>
</evidence>
<dbReference type="InterPro" id="IPR002831">
    <property type="entry name" value="Tscrpt_reg_TrmB_N"/>
</dbReference>
<organism evidence="2 3">
    <name type="scientific">Nitrosopumilus adriaticus</name>
    <dbReference type="NCBI Taxonomy" id="1580092"/>
    <lineage>
        <taxon>Archaea</taxon>
        <taxon>Nitrososphaerota</taxon>
        <taxon>Nitrososphaeria</taxon>
        <taxon>Nitrosopumilales</taxon>
        <taxon>Nitrosopumilaceae</taxon>
        <taxon>Nitrosopumilus</taxon>
    </lineage>
</organism>
<dbReference type="Proteomes" id="UP000032408">
    <property type="component" value="Chromosome"/>
</dbReference>
<protein>
    <submittedName>
        <fullName evidence="2">TrmB family transcriptional regulator</fullName>
    </submittedName>
</protein>
<reference evidence="3" key="1">
    <citation type="submission" date="2015-03" db="EMBL/GenBank/DDBJ databases">
        <title>Characterization of two novel Thaumarchaeota isolated from the Northern Adriatic Sea.</title>
        <authorList>
            <person name="Bayer B."/>
            <person name="Vojvoda J."/>
            <person name="Offre P."/>
            <person name="Srivastava A."/>
            <person name="Elisabeth N."/>
            <person name="Garcia J.A.L."/>
            <person name="Schleper C."/>
            <person name="Herndl G.J."/>
        </authorList>
    </citation>
    <scope>NUCLEOTIDE SEQUENCE [LARGE SCALE GENOMIC DNA]</scope>
    <source>
        <strain evidence="3">NF5</strain>
    </source>
</reference>
<dbReference type="KEGG" id="nin:NADRNF5_1080"/>
<dbReference type="AlphaFoldDB" id="A0A0D5C354"/>
<dbReference type="Gene3D" id="1.10.10.10">
    <property type="entry name" value="Winged helix-like DNA-binding domain superfamily/Winged helix DNA-binding domain"/>
    <property type="match status" value="1"/>
</dbReference>
<accession>A0A0D5C354</accession>
<dbReference type="HOGENOM" id="CLU_1040591_0_0_2"/>
<evidence type="ECO:0000259" key="1">
    <source>
        <dbReference type="Pfam" id="PF01978"/>
    </source>
</evidence>
<sequence>MITFIGINTKSVLNLMQEQDLNTKNFKKNELGIIEHINDVSLEFSSMLGLDFQAGQIYMNLLRVGPTTTGALAKEMKIDRNKIYRIIDDLVNSGFVSMTLSSPKLCIATEPENAIELVLHKKKKEIDKINKSKKEIIQKIQSVVAAPLGTSIPTFRVIQGLDNVYSSIGMSIENSKGIVYIVTSIKDIIRMYHSDIPEKIKVSTQNGGKVFVITNSDEKKMIPYIKRLNATDVKIGKLPSNGRILAFENKQMFMSDSTNANDFMDESSDISLCTDATEMTHNISKLCQFLWEVSSPINLK</sequence>
<dbReference type="PANTHER" id="PTHR34293">
    <property type="entry name" value="HTH-TYPE TRANSCRIPTIONAL REGULATOR TRMBL2"/>
    <property type="match status" value="1"/>
</dbReference>
<evidence type="ECO:0000313" key="3">
    <source>
        <dbReference type="Proteomes" id="UP000032408"/>
    </source>
</evidence>
<dbReference type="InterPro" id="IPR036388">
    <property type="entry name" value="WH-like_DNA-bd_sf"/>
</dbReference>
<gene>
    <name evidence="2" type="ORF">NADRNF5_1080</name>
</gene>
<dbReference type="EMBL" id="CP011070">
    <property type="protein sequence ID" value="AJW70770.1"/>
    <property type="molecule type" value="Genomic_DNA"/>
</dbReference>